<evidence type="ECO:0000313" key="11">
    <source>
        <dbReference type="Proteomes" id="UP001158576"/>
    </source>
</evidence>
<feature type="domain" description="G-protein coupled receptors family 2 profile 2" evidence="9">
    <location>
        <begin position="491"/>
        <end position="740"/>
    </location>
</feature>
<evidence type="ECO:0000256" key="7">
    <source>
        <dbReference type="SAM" id="SignalP"/>
    </source>
</evidence>
<comment type="subcellular location">
    <subcellularLocation>
        <location evidence="1">Membrane</location>
        <topology evidence="1">Multi-pass membrane protein</topology>
    </subcellularLocation>
</comment>
<feature type="transmembrane region" description="Helical" evidence="6">
    <location>
        <begin position="721"/>
        <end position="744"/>
    </location>
</feature>
<dbReference type="PROSITE" id="PS50221">
    <property type="entry name" value="GAIN_B"/>
    <property type="match status" value="1"/>
</dbReference>
<dbReference type="PROSITE" id="PS50261">
    <property type="entry name" value="G_PROTEIN_RECEP_F2_4"/>
    <property type="match status" value="1"/>
</dbReference>
<keyword evidence="5" id="KW-1015">Disulfide bond</keyword>
<evidence type="ECO:0000259" key="8">
    <source>
        <dbReference type="PROSITE" id="PS50221"/>
    </source>
</evidence>
<evidence type="ECO:0000256" key="6">
    <source>
        <dbReference type="SAM" id="Phobius"/>
    </source>
</evidence>
<keyword evidence="2 6" id="KW-0812">Transmembrane</keyword>
<keyword evidence="11" id="KW-1185">Reference proteome</keyword>
<sequence length="797" mass="91135">MKRKILILILLTSLLDFGNAYKFTGGDSCIDNDKQCDFLEQISLKDSCTSSNCKSEINKERVWFYGHEFNTNKVFVHANGHTTFGDEEIDFGTKSSFGQATMRSYGSRGFPYVNLPYFKCFSDEMIEIIEYEFYWTLSDDCRHEAQEVQEIIDEYFDEEECKTYFEVIWKTCVREDSTIHDDFSSIIVSSTDYTLIINHYENLSEINAEVLVVGVAGGEFTKSWFSFDINQTENADHKATLFLGSLQKSSNMVGERKGYWAWSSEQQEEQETPKRFGSLDNLKPEDAQQLIDEVEDIMDKIDVSEEKFDLVLPNLLISVDLMSRYVTFGDTSIVTRSTLPDSTFKCGLAEEARLDLGSKSLIPQLNSIAENRVKCAIFANASIFATNASQTTTGEAISFSIGDYKIEDLNRDDRIQLVFSRDSTRRGANRNWDTCNYWDIEAQEWTDSGCIKDVRQSTKDKTVCKCNHFTNFAALYTPFRDEDSIPEAHNLNMTTYIVSALSIACLLATLGIHLWFEKLRSNAQKRILISLCFALLGRDACILAIGFSGTGLASCECKDAYFKAYAGNDTESSCGLIEKRNDTIGDSIGDVVEAYRIGDDEWMKLRYEMNYCPQLVTAAAFAQYFITAVFFWMACEGVHLYYSVAVVLNKPRSKYITKLSVVGWGMPLLFTVIVLIVEATTGKGYKLNFEYARDEAIETNFWIFLDDTMDQNFYVEKLSGYFFDLFLIPYFIMVMFGMVLSALINSQSNVVKTFQRISNFLSMKPDEKRKPLALHHQNCPETYRTTQQRIIRNDFRE</sequence>
<evidence type="ECO:0000313" key="10">
    <source>
        <dbReference type="EMBL" id="CAG5083808.1"/>
    </source>
</evidence>
<evidence type="ECO:0000256" key="4">
    <source>
        <dbReference type="ARBA" id="ARBA00023136"/>
    </source>
</evidence>
<dbReference type="Pfam" id="PF01825">
    <property type="entry name" value="GPS"/>
    <property type="match status" value="1"/>
</dbReference>
<dbReference type="PRINTS" id="PR00249">
    <property type="entry name" value="GPCRSECRETIN"/>
</dbReference>
<dbReference type="InterPro" id="IPR057244">
    <property type="entry name" value="GAIN_B"/>
</dbReference>
<dbReference type="Pfam" id="PF00002">
    <property type="entry name" value="7tm_2"/>
    <property type="match status" value="1"/>
</dbReference>
<dbReference type="EMBL" id="OU015568">
    <property type="protein sequence ID" value="CAG5083808.1"/>
    <property type="molecule type" value="Genomic_DNA"/>
</dbReference>
<evidence type="ECO:0000256" key="5">
    <source>
        <dbReference type="ARBA" id="ARBA00023157"/>
    </source>
</evidence>
<accession>A0ABN7RRN3</accession>
<dbReference type="PANTHER" id="PTHR45692:SF1">
    <property type="entry name" value="G-PROTEIN COUPLED RECEPTORS FAMILY 2 PROFILE 2 DOMAIN-CONTAINING PROTEIN"/>
    <property type="match status" value="1"/>
</dbReference>
<dbReference type="PANTHER" id="PTHR45692">
    <property type="entry name" value="G_PROTEIN_RECEP_F2_4 DOMAIN-CONTAINING PROTEIN"/>
    <property type="match status" value="1"/>
</dbReference>
<feature type="transmembrane region" description="Helical" evidence="6">
    <location>
        <begin position="655"/>
        <end position="677"/>
    </location>
</feature>
<feature type="chain" id="PRO_5047400962" evidence="7">
    <location>
        <begin position="21"/>
        <end position="797"/>
    </location>
</feature>
<dbReference type="Gene3D" id="1.20.1070.10">
    <property type="entry name" value="Rhodopsin 7-helix transmembrane proteins"/>
    <property type="match status" value="1"/>
</dbReference>
<evidence type="ECO:0000256" key="1">
    <source>
        <dbReference type="ARBA" id="ARBA00004141"/>
    </source>
</evidence>
<dbReference type="SMART" id="SM00303">
    <property type="entry name" value="GPS"/>
    <property type="match status" value="1"/>
</dbReference>
<dbReference type="Proteomes" id="UP001158576">
    <property type="component" value="Chromosome PAR"/>
</dbReference>
<feature type="signal peptide" evidence="7">
    <location>
        <begin position="1"/>
        <end position="20"/>
    </location>
</feature>
<dbReference type="CDD" id="cd13952">
    <property type="entry name" value="7tm_classB"/>
    <property type="match status" value="1"/>
</dbReference>
<dbReference type="InterPro" id="IPR000203">
    <property type="entry name" value="GPS"/>
</dbReference>
<name>A0ABN7RRN3_OIKDI</name>
<feature type="transmembrane region" description="Helical" evidence="6">
    <location>
        <begin position="496"/>
        <end position="516"/>
    </location>
</feature>
<evidence type="ECO:0000256" key="2">
    <source>
        <dbReference type="ARBA" id="ARBA00022692"/>
    </source>
</evidence>
<feature type="domain" description="GAIN-B" evidence="8">
    <location>
        <begin position="330"/>
        <end position="482"/>
    </location>
</feature>
<reference evidence="10 11" key="1">
    <citation type="submission" date="2021-04" db="EMBL/GenBank/DDBJ databases">
        <authorList>
            <person name="Bliznina A."/>
        </authorList>
    </citation>
    <scope>NUCLEOTIDE SEQUENCE [LARGE SCALE GENOMIC DNA]</scope>
</reference>
<keyword evidence="3 6" id="KW-1133">Transmembrane helix</keyword>
<feature type="transmembrane region" description="Helical" evidence="6">
    <location>
        <begin position="528"/>
        <end position="547"/>
    </location>
</feature>
<dbReference type="InterPro" id="IPR000832">
    <property type="entry name" value="GPCR_2_secretin-like"/>
</dbReference>
<evidence type="ECO:0000256" key="3">
    <source>
        <dbReference type="ARBA" id="ARBA00022989"/>
    </source>
</evidence>
<proteinExistence type="predicted"/>
<evidence type="ECO:0000259" key="9">
    <source>
        <dbReference type="PROSITE" id="PS50261"/>
    </source>
</evidence>
<protein>
    <submittedName>
        <fullName evidence="10">Oidioi.mRNA.OKI2018_I69.PAR.g10468.t1.cds</fullName>
    </submittedName>
</protein>
<dbReference type="InterPro" id="IPR017981">
    <property type="entry name" value="GPCR_2-like_7TM"/>
</dbReference>
<dbReference type="InterPro" id="IPR046338">
    <property type="entry name" value="GAIN_dom_sf"/>
</dbReference>
<gene>
    <name evidence="10" type="ORF">OKIOD_LOCUS2026</name>
</gene>
<dbReference type="Gene3D" id="2.60.220.50">
    <property type="match status" value="1"/>
</dbReference>
<keyword evidence="7" id="KW-0732">Signal</keyword>
<keyword evidence="4 6" id="KW-0472">Membrane</keyword>
<organism evidence="10 11">
    <name type="scientific">Oikopleura dioica</name>
    <name type="common">Tunicate</name>
    <dbReference type="NCBI Taxonomy" id="34765"/>
    <lineage>
        <taxon>Eukaryota</taxon>
        <taxon>Metazoa</taxon>
        <taxon>Chordata</taxon>
        <taxon>Tunicata</taxon>
        <taxon>Appendicularia</taxon>
        <taxon>Copelata</taxon>
        <taxon>Oikopleuridae</taxon>
        <taxon>Oikopleura</taxon>
    </lineage>
</organism>